<dbReference type="Pfam" id="PF01425">
    <property type="entry name" value="Amidase"/>
    <property type="match status" value="1"/>
</dbReference>
<sequence>MIKTSTSTLTIADSHRLLREKQISPTELVSLFIDQIDKVDPQVKAWVRVEKAQAVERAKALEMKMKDPDELPPLFAIPYGAKDIMYTKGIPTEGGSLVNKGFIPDRNAKVIEKLQNSGAILLGKTTTTEFANWGGPPETRNPWNLNHTPGGSSSGSAAAVAGGMAMLSLGTQTAGSLSRPAAYNGLTVLKATYGRISKAGVIPASWSLDHIGAFTRTVEDTVLVYNEISGPDPDDSATWTLPKQNLRIQEQRGYTVGVVIDDYFQDTDAEVKRTMEEAIREFERMGFTITYIRLPDSLEAANAAHHIVMKSEVAHFHEEEFLKDASRFGFFLQEFIRDGLQIKANDYLKAQRIRTVFRQEVSDLFKQVDLLLTAATPTPAPEGILATGSPAFNLPFTNAGVPTLTLPAGYTKNSNLPMAIQLIAAPLEEQKLIDAGYLFQKQTDWHLNIPEILK</sequence>
<protein>
    <submittedName>
        <fullName evidence="3">Amidase/aspartyl-tRNA(Asn)/glutamyl-tRNA(Gln) amidotransferase subunit A</fullName>
    </submittedName>
</protein>
<evidence type="ECO:0000259" key="2">
    <source>
        <dbReference type="Pfam" id="PF01425"/>
    </source>
</evidence>
<keyword evidence="4" id="KW-1185">Reference proteome</keyword>
<comment type="caution">
    <text evidence="3">The sequence shown here is derived from an EMBL/GenBank/DDBJ whole genome shotgun (WGS) entry which is preliminary data.</text>
</comment>
<dbReference type="InterPro" id="IPR023631">
    <property type="entry name" value="Amidase_dom"/>
</dbReference>
<dbReference type="EMBL" id="SLVV01000013">
    <property type="protein sequence ID" value="TCN21144.1"/>
    <property type="molecule type" value="Genomic_DNA"/>
</dbReference>
<evidence type="ECO:0000313" key="3">
    <source>
        <dbReference type="EMBL" id="TCN21144.1"/>
    </source>
</evidence>
<keyword evidence="3" id="KW-0808">Transferase</keyword>
<dbReference type="Gene3D" id="3.90.1300.10">
    <property type="entry name" value="Amidase signature (AS) domain"/>
    <property type="match status" value="1"/>
</dbReference>
<evidence type="ECO:0000313" key="4">
    <source>
        <dbReference type="Proteomes" id="UP000295689"/>
    </source>
</evidence>
<organism evidence="3 4">
    <name type="scientific">Mesobacillus foraminis</name>
    <dbReference type="NCBI Taxonomy" id="279826"/>
    <lineage>
        <taxon>Bacteria</taxon>
        <taxon>Bacillati</taxon>
        <taxon>Bacillota</taxon>
        <taxon>Bacilli</taxon>
        <taxon>Bacillales</taxon>
        <taxon>Bacillaceae</taxon>
        <taxon>Mesobacillus</taxon>
    </lineage>
</organism>
<accession>A0A4R2B6U4</accession>
<comment type="similarity">
    <text evidence="1">Belongs to the amidase family.</text>
</comment>
<dbReference type="PANTHER" id="PTHR11895:SF7">
    <property type="entry name" value="GLUTAMYL-TRNA(GLN) AMIDOTRANSFERASE SUBUNIT A, MITOCHONDRIAL"/>
    <property type="match status" value="1"/>
</dbReference>
<dbReference type="SUPFAM" id="SSF75304">
    <property type="entry name" value="Amidase signature (AS) enzymes"/>
    <property type="match status" value="1"/>
</dbReference>
<proteinExistence type="inferred from homology"/>
<dbReference type="Proteomes" id="UP000295689">
    <property type="component" value="Unassembled WGS sequence"/>
</dbReference>
<dbReference type="InterPro" id="IPR000120">
    <property type="entry name" value="Amidase"/>
</dbReference>
<gene>
    <name evidence="3" type="ORF">EV146_11368</name>
</gene>
<name>A0A4R2B6U4_9BACI</name>
<feature type="domain" description="Amidase" evidence="2">
    <location>
        <begin position="27"/>
        <end position="432"/>
    </location>
</feature>
<evidence type="ECO:0000256" key="1">
    <source>
        <dbReference type="ARBA" id="ARBA00009199"/>
    </source>
</evidence>
<reference evidence="3 4" key="1">
    <citation type="journal article" date="2015" name="Stand. Genomic Sci.">
        <title>Genomic Encyclopedia of Bacterial and Archaeal Type Strains, Phase III: the genomes of soil and plant-associated and newly described type strains.</title>
        <authorList>
            <person name="Whitman W.B."/>
            <person name="Woyke T."/>
            <person name="Klenk H.P."/>
            <person name="Zhou Y."/>
            <person name="Lilburn T.G."/>
            <person name="Beck B.J."/>
            <person name="De Vos P."/>
            <person name="Vandamme P."/>
            <person name="Eisen J.A."/>
            <person name="Garrity G."/>
            <person name="Hugenholtz P."/>
            <person name="Kyrpides N.C."/>
        </authorList>
    </citation>
    <scope>NUCLEOTIDE SEQUENCE [LARGE SCALE GENOMIC DNA]</scope>
    <source>
        <strain evidence="3 4">CV53</strain>
    </source>
</reference>
<dbReference type="RefSeq" id="WP_132010804.1">
    <property type="nucleotide sequence ID" value="NZ_JABUHM010000010.1"/>
</dbReference>
<dbReference type="InterPro" id="IPR036928">
    <property type="entry name" value="AS_sf"/>
</dbReference>
<dbReference type="PANTHER" id="PTHR11895">
    <property type="entry name" value="TRANSAMIDASE"/>
    <property type="match status" value="1"/>
</dbReference>
<dbReference type="AlphaFoldDB" id="A0A4R2B6U4"/>
<dbReference type="GO" id="GO:0016740">
    <property type="term" value="F:transferase activity"/>
    <property type="evidence" value="ECO:0007669"/>
    <property type="project" value="UniProtKB-KW"/>
</dbReference>